<comment type="caution">
    <text evidence="7">The sequence shown here is derived from an EMBL/GenBank/DDBJ whole genome shotgun (WGS) entry which is preliminary data.</text>
</comment>
<dbReference type="Pfam" id="PF00698">
    <property type="entry name" value="Acyl_transf_1"/>
    <property type="match status" value="1"/>
</dbReference>
<proteinExistence type="predicted"/>
<evidence type="ECO:0000313" key="7">
    <source>
        <dbReference type="EMBL" id="RDG37762.1"/>
    </source>
</evidence>
<dbReference type="Pfam" id="PF14765">
    <property type="entry name" value="PS-DH"/>
    <property type="match status" value="1"/>
</dbReference>
<feature type="region of interest" description="Disordered" evidence="4">
    <location>
        <begin position="282"/>
        <end position="345"/>
    </location>
</feature>
<dbReference type="Proteomes" id="UP000253741">
    <property type="component" value="Unassembled WGS sequence"/>
</dbReference>
<dbReference type="Pfam" id="PF22336">
    <property type="entry name" value="RhiE-like_linker"/>
    <property type="match status" value="1"/>
</dbReference>
<dbReference type="InterPro" id="IPR036291">
    <property type="entry name" value="NAD(P)-bd_dom_sf"/>
</dbReference>
<comment type="pathway">
    <text evidence="1">Antibiotic biosynthesis.</text>
</comment>
<feature type="domain" description="Polyketide/metazoan fatty acid synthase-like dehydratase" evidence="5">
    <location>
        <begin position="411"/>
        <end position="553"/>
    </location>
</feature>
<dbReference type="Gene3D" id="3.40.366.10">
    <property type="entry name" value="Malonyl-Coenzyme A Acyl Carrier Protein, domain 2"/>
    <property type="match status" value="1"/>
</dbReference>
<feature type="domain" description="Malonyl-CoA:ACP transacylase (MAT)" evidence="6">
    <location>
        <begin position="134"/>
        <end position="374"/>
    </location>
</feature>
<evidence type="ECO:0000256" key="3">
    <source>
        <dbReference type="ARBA" id="ARBA00023268"/>
    </source>
</evidence>
<accession>A0A370BAU5</accession>
<evidence type="ECO:0000259" key="6">
    <source>
        <dbReference type="SMART" id="SM00827"/>
    </source>
</evidence>
<keyword evidence="7" id="KW-0012">Acyltransferase</keyword>
<dbReference type="InterPro" id="IPR016035">
    <property type="entry name" value="Acyl_Trfase/lysoPLipase"/>
</dbReference>
<dbReference type="InterPro" id="IPR042104">
    <property type="entry name" value="PKS_dehydratase_sf"/>
</dbReference>
<evidence type="ECO:0000259" key="5">
    <source>
        <dbReference type="SMART" id="SM00826"/>
    </source>
</evidence>
<dbReference type="Pfam" id="PF21089">
    <property type="entry name" value="PKS_DH_N"/>
    <property type="match status" value="1"/>
</dbReference>
<feature type="region of interest" description="Disordered" evidence="4">
    <location>
        <begin position="795"/>
        <end position="839"/>
    </location>
</feature>
<dbReference type="AlphaFoldDB" id="A0A370BAU5"/>
<dbReference type="InterPro" id="IPR014043">
    <property type="entry name" value="Acyl_transferase_dom"/>
</dbReference>
<dbReference type="OrthoDB" id="9778690at2"/>
<dbReference type="EMBL" id="QQNA01000088">
    <property type="protein sequence ID" value="RDG37762.1"/>
    <property type="molecule type" value="Genomic_DNA"/>
</dbReference>
<dbReference type="GO" id="GO:0004312">
    <property type="term" value="F:fatty acid synthase activity"/>
    <property type="evidence" value="ECO:0007669"/>
    <property type="project" value="TreeGrafter"/>
</dbReference>
<dbReference type="PANTHER" id="PTHR43775:SF51">
    <property type="entry name" value="INACTIVE PHENOLPHTHIOCEROL SYNTHESIS POLYKETIDE SYNTHASE TYPE I PKS1-RELATED"/>
    <property type="match status" value="1"/>
</dbReference>
<evidence type="ECO:0000313" key="8">
    <source>
        <dbReference type="Proteomes" id="UP000253741"/>
    </source>
</evidence>
<dbReference type="GO" id="GO:0006633">
    <property type="term" value="P:fatty acid biosynthetic process"/>
    <property type="evidence" value="ECO:0007669"/>
    <property type="project" value="TreeGrafter"/>
</dbReference>
<reference evidence="7 8" key="1">
    <citation type="submission" date="2018-07" db="EMBL/GenBank/DDBJ databases">
        <title>Streptomyces species from bats.</title>
        <authorList>
            <person name="Dunlap C."/>
        </authorList>
    </citation>
    <scope>NUCLEOTIDE SEQUENCE [LARGE SCALE GENOMIC DNA]</scope>
    <source>
        <strain evidence="7 8">AC230</strain>
    </source>
</reference>
<dbReference type="SMART" id="SM00826">
    <property type="entry name" value="PKS_DH"/>
    <property type="match status" value="1"/>
</dbReference>
<dbReference type="Gene3D" id="3.10.129.110">
    <property type="entry name" value="Polyketide synthase dehydratase"/>
    <property type="match status" value="1"/>
</dbReference>
<dbReference type="Gene3D" id="3.40.50.11460">
    <property type="match status" value="1"/>
</dbReference>
<dbReference type="Gene3D" id="3.30.70.3290">
    <property type="match status" value="2"/>
</dbReference>
<dbReference type="SUPFAM" id="SSF51735">
    <property type="entry name" value="NAD(P)-binding Rossmann-fold domains"/>
    <property type="match status" value="1"/>
</dbReference>
<keyword evidence="8" id="KW-1185">Reference proteome</keyword>
<dbReference type="InterPro" id="IPR049551">
    <property type="entry name" value="PKS_DH_C"/>
</dbReference>
<protein>
    <submittedName>
        <fullName evidence="7">Acyltransferase domain-containing protein</fullName>
    </submittedName>
</protein>
<dbReference type="InterPro" id="IPR050091">
    <property type="entry name" value="PKS_NRPS_Biosynth_Enz"/>
</dbReference>
<sequence length="839" mass="85671">MIVEETPREPAPDLAEGAEGAPALPGGVPLPLSARGADALRGQAARLRDFLTERPTVRLHDVALSLATTRSALEHRAVLAVPDRAAALAALTALADGTGTEARGVADSTAPPVLLAFPAADPDWTAALAPLAGCAPVFADALTACGHALTGLVDWTPADVLAGRTAPDWRQRPEIAVPLGWAVAVAAAALLRSWGVEPAAVTGRGTGEIAAARVAGLLDPATAARLAVHLGRTPADGFPPVVFGPAEVPFWSASTGSWLDTEDEKDGPRWADALVAGSAAGSAAGSDVAPGAGSDPLTLPDGGRTTVVRVGASPAGERAALDPADPVVERPGAADGPEPLALTGPDGADLTGLLAHLHVRGVPVDWAAVLAPAGARTVPLPTYGFRRRHYWMTAEPRTLPATDADRPADGWPLLDSVVELPDSGGLLLTGTLTPRTAAAWGADGSGAVPGSALLELALHAGDHVGCDLVAELTAQTTLVVPENEEVLLRVTVGEPDESGERVLRVSSRPARGLPGTPWTRHAHALLRPVAGPPAFDLDVWPPADAERVDPTALPAPGSGGPRALWRRGDDLYAEVALESGQRTADPRHVLHPALLDTALRVLGDPDTPREPASWHEVALYAEGATALRIRLTRTGADTVALAVGDDTGLAVAAAAEVRLRPADPARLIAARTALHGPLLHLEWARVSCEAPGGKPRWALVGPDPRGVRAALMKAGIYTEAYDTLEALAKALDAGTEPPATVLSVVPAGPDDVTRAAAAAVEAVGHATALAARWLSDERFAAARLVFVTHGSVAHGPAAPSPLTGGPVVTGGRGGTAPDPVTAAVWGTVRSAQNADPGRR</sequence>
<name>A0A370BAU5_9ACTN</name>
<organism evidence="7 8">
    <name type="scientific">Streptomyces corynorhini</name>
    <dbReference type="NCBI Taxonomy" id="2282652"/>
    <lineage>
        <taxon>Bacteria</taxon>
        <taxon>Bacillati</taxon>
        <taxon>Actinomycetota</taxon>
        <taxon>Actinomycetes</taxon>
        <taxon>Kitasatosporales</taxon>
        <taxon>Streptomycetaceae</taxon>
        <taxon>Streptomyces</taxon>
    </lineage>
</organism>
<evidence type="ECO:0000256" key="2">
    <source>
        <dbReference type="ARBA" id="ARBA00022679"/>
    </source>
</evidence>
<gene>
    <name evidence="7" type="ORF">DVH02_12810</name>
</gene>
<dbReference type="InterPro" id="IPR001227">
    <property type="entry name" value="Ac_transferase_dom_sf"/>
</dbReference>
<feature type="compositionally biased region" description="Basic and acidic residues" evidence="4">
    <location>
        <begin position="1"/>
        <end position="11"/>
    </location>
</feature>
<feature type="compositionally biased region" description="Low complexity" evidence="4">
    <location>
        <begin position="282"/>
        <end position="295"/>
    </location>
</feature>
<dbReference type="InterPro" id="IPR020807">
    <property type="entry name" value="PKS_DH"/>
</dbReference>
<evidence type="ECO:0000256" key="1">
    <source>
        <dbReference type="ARBA" id="ARBA00004792"/>
    </source>
</evidence>
<feature type="region of interest" description="Disordered" evidence="4">
    <location>
        <begin position="1"/>
        <end position="25"/>
    </location>
</feature>
<dbReference type="InterPro" id="IPR054514">
    <property type="entry name" value="RhiE-like_linker"/>
</dbReference>
<dbReference type="InterPro" id="IPR049552">
    <property type="entry name" value="PKS_DH_N"/>
</dbReference>
<feature type="compositionally biased region" description="Low complexity" evidence="4">
    <location>
        <begin position="12"/>
        <end position="25"/>
    </location>
</feature>
<dbReference type="SUPFAM" id="SSF52151">
    <property type="entry name" value="FabD/lysophospholipase-like"/>
    <property type="match status" value="1"/>
</dbReference>
<keyword evidence="3" id="KW-0511">Multifunctional enzyme</keyword>
<dbReference type="PANTHER" id="PTHR43775">
    <property type="entry name" value="FATTY ACID SYNTHASE"/>
    <property type="match status" value="1"/>
</dbReference>
<dbReference type="SMART" id="SM00827">
    <property type="entry name" value="PKS_AT"/>
    <property type="match status" value="1"/>
</dbReference>
<evidence type="ECO:0000256" key="4">
    <source>
        <dbReference type="SAM" id="MobiDB-lite"/>
    </source>
</evidence>
<keyword evidence="2 7" id="KW-0808">Transferase</keyword>